<proteinExistence type="predicted"/>
<keyword evidence="2" id="KW-1185">Reference proteome</keyword>
<dbReference type="Proteomes" id="UP000018721">
    <property type="component" value="Unassembled WGS sequence"/>
</dbReference>
<dbReference type="AlphaFoldDB" id="V9E726"/>
<organism evidence="1 2">
    <name type="scientific">Phytophthora nicotianae P1569</name>
    <dbReference type="NCBI Taxonomy" id="1317065"/>
    <lineage>
        <taxon>Eukaryota</taxon>
        <taxon>Sar</taxon>
        <taxon>Stramenopiles</taxon>
        <taxon>Oomycota</taxon>
        <taxon>Peronosporomycetes</taxon>
        <taxon>Peronosporales</taxon>
        <taxon>Peronosporaceae</taxon>
        <taxon>Phytophthora</taxon>
    </lineage>
</organism>
<dbReference type="OrthoDB" id="129296at2759"/>
<dbReference type="HOGENOM" id="CLU_3145799_0_0_1"/>
<evidence type="ECO:0000313" key="2">
    <source>
        <dbReference type="Proteomes" id="UP000018721"/>
    </source>
</evidence>
<protein>
    <submittedName>
        <fullName evidence="1">Uncharacterized protein</fullName>
    </submittedName>
</protein>
<evidence type="ECO:0000313" key="1">
    <source>
        <dbReference type="EMBL" id="ETI34874.1"/>
    </source>
</evidence>
<reference evidence="1 2" key="1">
    <citation type="submission" date="2013-11" db="EMBL/GenBank/DDBJ databases">
        <title>The Genome Sequence of Phytophthora parasitica P1569.</title>
        <authorList>
            <consortium name="The Broad Institute Genomics Platform"/>
            <person name="Russ C."/>
            <person name="Tyler B."/>
            <person name="Panabieres F."/>
            <person name="Shan W."/>
            <person name="Tripathy S."/>
            <person name="Grunwald N."/>
            <person name="Machado M."/>
            <person name="Johnson C.S."/>
            <person name="Arredondo F."/>
            <person name="Hong C."/>
            <person name="Coffey M."/>
            <person name="Young S.K."/>
            <person name="Zeng Q."/>
            <person name="Gargeya S."/>
            <person name="Fitzgerald M."/>
            <person name="Abouelleil A."/>
            <person name="Alvarado L."/>
            <person name="Chapman S.B."/>
            <person name="Gainer-Dewar J."/>
            <person name="Goldberg J."/>
            <person name="Griggs A."/>
            <person name="Gujja S."/>
            <person name="Hansen M."/>
            <person name="Howarth C."/>
            <person name="Imamovic A."/>
            <person name="Ireland A."/>
            <person name="Larimer J."/>
            <person name="McCowan C."/>
            <person name="Murphy C."/>
            <person name="Pearson M."/>
            <person name="Poon T.W."/>
            <person name="Priest M."/>
            <person name="Roberts A."/>
            <person name="Saif S."/>
            <person name="Shea T."/>
            <person name="Sykes S."/>
            <person name="Wortman J."/>
            <person name="Nusbaum C."/>
            <person name="Birren B."/>
        </authorList>
    </citation>
    <scope>NUCLEOTIDE SEQUENCE [LARGE SCALE GENOMIC DNA]</scope>
    <source>
        <strain evidence="1 2">P1569</strain>
    </source>
</reference>
<sequence>MQAASSSANSTDPPAYFVMVEDLKPWELYSLYGAEEPEPLDSMKGFFAR</sequence>
<accession>V9E726</accession>
<gene>
    <name evidence="1" type="ORF">F443_18708</name>
</gene>
<comment type="caution">
    <text evidence="1">The sequence shown here is derived from an EMBL/GenBank/DDBJ whole genome shotgun (WGS) entry which is preliminary data.</text>
</comment>
<name>V9E726_PHYNI</name>
<dbReference type="EMBL" id="ANIZ01003272">
    <property type="protein sequence ID" value="ETI34874.1"/>
    <property type="molecule type" value="Genomic_DNA"/>
</dbReference>